<dbReference type="GO" id="GO:0042626">
    <property type="term" value="F:ATPase-coupled transmembrane transporter activity"/>
    <property type="evidence" value="ECO:0007669"/>
    <property type="project" value="TreeGrafter"/>
</dbReference>
<dbReference type="CDD" id="cd03225">
    <property type="entry name" value="ABC_cobalt_CbiO_domain1"/>
    <property type="match status" value="1"/>
</dbReference>
<evidence type="ECO:0000256" key="3">
    <source>
        <dbReference type="ARBA" id="ARBA00022741"/>
    </source>
</evidence>
<dbReference type="Pfam" id="PF00005">
    <property type="entry name" value="ABC_tran"/>
    <property type="match status" value="1"/>
</dbReference>
<dbReference type="GO" id="GO:0043190">
    <property type="term" value="C:ATP-binding cassette (ABC) transporter complex"/>
    <property type="evidence" value="ECO:0007669"/>
    <property type="project" value="TreeGrafter"/>
</dbReference>
<dbReference type="InterPro" id="IPR003593">
    <property type="entry name" value="AAA+_ATPase"/>
</dbReference>
<evidence type="ECO:0000256" key="4">
    <source>
        <dbReference type="ARBA" id="ARBA00022840"/>
    </source>
</evidence>
<feature type="domain" description="ABC transporter" evidence="6">
    <location>
        <begin position="20"/>
        <end position="254"/>
    </location>
</feature>
<keyword evidence="3" id="KW-0547">Nucleotide-binding</keyword>
<evidence type="ECO:0000256" key="2">
    <source>
        <dbReference type="ARBA" id="ARBA00022448"/>
    </source>
</evidence>
<name>A0A7C4JM10_9CREN</name>
<sequence length="291" mass="32747">MLRKIIVSKNLDIDNCDSIVHIDNLWFKYEEEYVLKGISLQIQRKDLIIIMGPNGSGKSTFLKILAGILKPERGSVFLCNNDIVNLSDKDLTKLIGYVHQNPWLYIFNLKVLDEISFTAKNLGIDHNIVTRNILDVATKLDIVDLLDRSPFSLSEGEARRVVLASALIHKPLLLLLDEPTAGLDYGLKKRFVDIISKLNNVLETTIIIATHDVDIITMLTKAKLIIFNNGKTVFKGFIEDALNNPRVFAENSLSIPIEVELAKHLGVHWSKVANLNDLLLEGDKLRDVLCQ</sequence>
<dbReference type="GO" id="GO:0005524">
    <property type="term" value="F:ATP binding"/>
    <property type="evidence" value="ECO:0007669"/>
    <property type="project" value="UniProtKB-KW"/>
</dbReference>
<gene>
    <name evidence="8" type="ORF">ENU08_07410</name>
    <name evidence="7" type="ORF">ENU41_00755</name>
</gene>
<organism evidence="8">
    <name type="scientific">Ignisphaera aggregans</name>
    <dbReference type="NCBI Taxonomy" id="334771"/>
    <lineage>
        <taxon>Archaea</taxon>
        <taxon>Thermoproteota</taxon>
        <taxon>Thermoprotei</taxon>
        <taxon>Desulfurococcales</taxon>
        <taxon>Desulfurococcaceae</taxon>
        <taxon>Ignisphaera</taxon>
    </lineage>
</organism>
<dbReference type="Gene3D" id="3.40.50.300">
    <property type="entry name" value="P-loop containing nucleotide triphosphate hydrolases"/>
    <property type="match status" value="1"/>
</dbReference>
<dbReference type="EMBL" id="DTBD01000067">
    <property type="protein sequence ID" value="HGQ65053.1"/>
    <property type="molecule type" value="Genomic_DNA"/>
</dbReference>
<evidence type="ECO:0000259" key="6">
    <source>
        <dbReference type="PROSITE" id="PS50893"/>
    </source>
</evidence>
<reference evidence="8" key="1">
    <citation type="journal article" date="2020" name="mSystems">
        <title>Genome- and Community-Level Interaction Insights into Carbon Utilization and Element Cycling Functions of Hydrothermarchaeota in Hydrothermal Sediment.</title>
        <authorList>
            <person name="Zhou Z."/>
            <person name="Liu Y."/>
            <person name="Xu W."/>
            <person name="Pan J."/>
            <person name="Luo Z.H."/>
            <person name="Li M."/>
        </authorList>
    </citation>
    <scope>NUCLEOTIDE SEQUENCE [LARGE SCALE GENOMIC DNA]</scope>
    <source>
        <strain evidence="8">SpSt-637</strain>
        <strain evidence="7">SpSt-667</strain>
    </source>
</reference>
<dbReference type="AlphaFoldDB" id="A0A7C4JM10"/>
<dbReference type="EMBL" id="DTCK01000008">
    <property type="protein sequence ID" value="HGQ35195.1"/>
    <property type="molecule type" value="Genomic_DNA"/>
</dbReference>
<comment type="function">
    <text evidence="5">Probably part of an ABC transporter complex. Responsible for energy coupling to the transport system.</text>
</comment>
<dbReference type="InterPro" id="IPR015856">
    <property type="entry name" value="ABC_transpr_CbiO/EcfA_su"/>
</dbReference>
<evidence type="ECO:0000256" key="1">
    <source>
        <dbReference type="ARBA" id="ARBA00004236"/>
    </source>
</evidence>
<dbReference type="GO" id="GO:0016887">
    <property type="term" value="F:ATP hydrolysis activity"/>
    <property type="evidence" value="ECO:0007669"/>
    <property type="project" value="InterPro"/>
</dbReference>
<evidence type="ECO:0000313" key="7">
    <source>
        <dbReference type="EMBL" id="HGQ35195.1"/>
    </source>
</evidence>
<dbReference type="InterPro" id="IPR050095">
    <property type="entry name" value="ECF_ABC_transporter_ATP-bd"/>
</dbReference>
<keyword evidence="2" id="KW-0813">Transport</keyword>
<accession>A0A7C4JM10</accession>
<dbReference type="InterPro" id="IPR003439">
    <property type="entry name" value="ABC_transporter-like_ATP-bd"/>
</dbReference>
<keyword evidence="4 8" id="KW-0067">ATP-binding</keyword>
<comment type="caution">
    <text evidence="8">The sequence shown here is derived from an EMBL/GenBank/DDBJ whole genome shotgun (WGS) entry which is preliminary data.</text>
</comment>
<protein>
    <submittedName>
        <fullName evidence="8">ABC transporter ATP-binding protein</fullName>
    </submittedName>
</protein>
<dbReference type="SMART" id="SM00382">
    <property type="entry name" value="AAA"/>
    <property type="match status" value="1"/>
</dbReference>
<dbReference type="PANTHER" id="PTHR43553">
    <property type="entry name" value="HEAVY METAL TRANSPORTER"/>
    <property type="match status" value="1"/>
</dbReference>
<evidence type="ECO:0000256" key="5">
    <source>
        <dbReference type="ARBA" id="ARBA00025157"/>
    </source>
</evidence>
<dbReference type="PROSITE" id="PS50893">
    <property type="entry name" value="ABC_TRANSPORTER_2"/>
    <property type="match status" value="1"/>
</dbReference>
<evidence type="ECO:0000313" key="8">
    <source>
        <dbReference type="EMBL" id="HGQ65053.1"/>
    </source>
</evidence>
<proteinExistence type="predicted"/>
<dbReference type="InterPro" id="IPR027417">
    <property type="entry name" value="P-loop_NTPase"/>
</dbReference>
<comment type="subcellular location">
    <subcellularLocation>
        <location evidence="1">Cell membrane</location>
    </subcellularLocation>
</comment>
<dbReference type="SUPFAM" id="SSF52540">
    <property type="entry name" value="P-loop containing nucleoside triphosphate hydrolases"/>
    <property type="match status" value="1"/>
</dbReference>